<keyword evidence="2 3" id="KW-0812">Transmembrane</keyword>
<evidence type="ECO:0000256" key="2">
    <source>
        <dbReference type="SAM" id="Phobius"/>
    </source>
</evidence>
<keyword evidence="2" id="KW-0472">Membrane</keyword>
<organism evidence="3">
    <name type="scientific">Otomys rat paramyxovirus</name>
    <dbReference type="NCBI Taxonomy" id="3141898"/>
    <lineage>
        <taxon>Viruses</taxon>
        <taxon>Riboviria</taxon>
        <taxon>Orthornavirae</taxon>
        <taxon>Negarnaviricota</taxon>
        <taxon>Haploviricotina</taxon>
        <taxon>Monjiviricetes</taxon>
        <taxon>Mononegavirales</taxon>
        <taxon>Paramyxoviridae</taxon>
    </lineage>
</organism>
<sequence length="255" mass="28119">MRMSDYEVPETLSGGYGSMRSGKHIYKSAQLRRSGNGSYNCNSRGFGQLSAPSNALTPLLGLVLVVLSVNFALSVYIVIAIESKQAAFSGVDRCRGGQMSDQVVEKLEHIQTSISTMMNALSYTIPQVLSNNKLLIVNKLHSMASEIRSILSSHNIDFNVKWNTNKTVTFKSSRTSTNNFVPTRRPHVTDTGYDTRQVTIIPKMPRTKANDIPMQHPVTGGKKQWDLQTSGATTDGWDDYGVTLLEDLANTNPIM</sequence>
<feature type="region of interest" description="Disordered" evidence="1">
    <location>
        <begin position="208"/>
        <end position="227"/>
    </location>
</feature>
<keyword evidence="2" id="KW-1133">Transmembrane helix</keyword>
<evidence type="ECO:0000256" key="1">
    <source>
        <dbReference type="SAM" id="MobiDB-lite"/>
    </source>
</evidence>
<reference evidence="3" key="2">
    <citation type="submission" date="2024-02" db="EMBL/GenBank/DDBJ databases">
        <authorList>
            <person name="Hu B."/>
        </authorList>
    </citation>
    <scope>NUCLEOTIDE SEQUENCE</scope>
    <source>
        <strain evidence="3">1A/Kenya/19BR163KID/2019</strain>
    </source>
</reference>
<protein>
    <submittedName>
        <fullName evidence="3">Transmembrane protein</fullName>
    </submittedName>
</protein>
<reference evidence="3" key="1">
    <citation type="journal article" date="2024" name="Microbiome">
        <title>Substantial viral diversity in bats and rodents from East Africa: insights into evolution, recombination, and cocirculation.</title>
        <authorList>
            <person name="Wang D."/>
            <person name="Yang X."/>
            <person name="Ren Z."/>
            <person name="Hu B."/>
            <person name="Zhao H."/>
            <person name="Yang K."/>
            <person name="Shi P."/>
            <person name="Zhang Z."/>
            <person name="Feng Q."/>
            <person name="Nawenja C.V."/>
            <person name="Obanda V."/>
            <person name="Robert K."/>
            <person name="Nalikka B."/>
            <person name="Waruhiu C.N."/>
            <person name="Ochola G.O."/>
            <person name="Onyuok S.O."/>
            <person name="Ochieng H."/>
            <person name="Li B."/>
            <person name="Zhu Y."/>
            <person name="Si H."/>
            <person name="Yin J."/>
            <person name="Kristiansen K."/>
            <person name="Jin X."/>
            <person name="Xu X."/>
            <person name="Xiao M."/>
            <person name="Agwanda B."/>
            <person name="Ommeh S."/>
            <person name="Li J."/>
            <person name="Shi Z.L."/>
        </authorList>
    </citation>
    <scope>NUCLEOTIDE SEQUENCE</scope>
    <source>
        <strain evidence="3">1A/Kenya/19BR163KID/2019</strain>
    </source>
</reference>
<feature type="transmembrane region" description="Helical" evidence="2">
    <location>
        <begin position="59"/>
        <end position="79"/>
    </location>
</feature>
<dbReference type="EMBL" id="PP712038">
    <property type="protein sequence ID" value="XBH24221.1"/>
    <property type="molecule type" value="Viral_cRNA"/>
</dbReference>
<proteinExistence type="predicted"/>
<accession>A0AAU7E3H0</accession>
<evidence type="ECO:0000313" key="3">
    <source>
        <dbReference type="EMBL" id="XBH24221.1"/>
    </source>
</evidence>
<name>A0AAU7E3H0_9MONO</name>